<evidence type="ECO:0008006" key="4">
    <source>
        <dbReference type="Google" id="ProtNLM"/>
    </source>
</evidence>
<evidence type="ECO:0000313" key="2">
    <source>
        <dbReference type="EMBL" id="AKS31647.1"/>
    </source>
</evidence>
<proteinExistence type="predicted"/>
<organism evidence="2 3">
    <name type="scientific">Mycolicibacterium goodii</name>
    <name type="common">Mycobacterium goodii</name>
    <dbReference type="NCBI Taxonomy" id="134601"/>
    <lineage>
        <taxon>Bacteria</taxon>
        <taxon>Bacillati</taxon>
        <taxon>Actinomycetota</taxon>
        <taxon>Actinomycetes</taxon>
        <taxon>Mycobacteriales</taxon>
        <taxon>Mycobacteriaceae</taxon>
        <taxon>Mycolicibacterium</taxon>
    </lineage>
</organism>
<dbReference type="Proteomes" id="UP000062255">
    <property type="component" value="Chromosome"/>
</dbReference>
<dbReference type="PATRIC" id="fig|134601.6.peg.1429"/>
<dbReference type="AlphaFoldDB" id="A0A0K0X2S2"/>
<feature type="transmembrane region" description="Helical" evidence="1">
    <location>
        <begin position="38"/>
        <end position="56"/>
    </location>
</feature>
<dbReference type="RefSeq" id="WP_235624099.1">
    <property type="nucleotide sequence ID" value="NZ_CP012150.1"/>
</dbReference>
<keyword evidence="1" id="KW-1133">Transmembrane helix</keyword>
<keyword evidence="1" id="KW-0472">Membrane</keyword>
<gene>
    <name evidence="2" type="ORF">AFA91_06875</name>
</gene>
<evidence type="ECO:0000313" key="3">
    <source>
        <dbReference type="Proteomes" id="UP000062255"/>
    </source>
</evidence>
<dbReference type="KEGG" id="mgo:AFA91_06875"/>
<accession>A0A0K0X2S2</accession>
<sequence>MSSGLTAVPVGMAAFATANVTAGEVIGAAGSADSAAMLAAAAAAIGPIGATYLAAYGRAQATNLAGTLLVAGVHAGIGGATSGARAGLSSADSGFSA</sequence>
<dbReference type="STRING" id="134601.AFA91_06875"/>
<name>A0A0K0X2S2_MYCGD</name>
<evidence type="ECO:0000256" key="1">
    <source>
        <dbReference type="SAM" id="Phobius"/>
    </source>
</evidence>
<dbReference type="EMBL" id="CP012150">
    <property type="protein sequence ID" value="AKS31647.1"/>
    <property type="molecule type" value="Genomic_DNA"/>
</dbReference>
<keyword evidence="1" id="KW-0812">Transmembrane</keyword>
<reference evidence="2 3" key="1">
    <citation type="submission" date="2015-07" db="EMBL/GenBank/DDBJ databases">
        <title>Complete genome sequence of Mycobacterium goodii X7B, a facultative thermophilic biodesulfurizing bacterium.</title>
        <authorList>
            <person name="Yu B."/>
            <person name="Li F."/>
            <person name="Xu P."/>
        </authorList>
    </citation>
    <scope>NUCLEOTIDE SEQUENCE [LARGE SCALE GENOMIC DNA]</scope>
    <source>
        <strain evidence="2 3">X7B</strain>
    </source>
</reference>
<protein>
    <recommendedName>
        <fullName evidence="4">PE domain-containing protein</fullName>
    </recommendedName>
</protein>